<dbReference type="GO" id="GO:0019901">
    <property type="term" value="F:protein kinase binding"/>
    <property type="evidence" value="ECO:0007669"/>
    <property type="project" value="Ensembl"/>
</dbReference>
<gene>
    <name evidence="4" type="primary">BCL2L14</name>
</gene>
<dbReference type="GeneTree" id="ENSGT00940000154318"/>
<dbReference type="Gene3D" id="1.10.437.10">
    <property type="entry name" value="Blc2-like"/>
    <property type="match status" value="1"/>
</dbReference>
<evidence type="ECO:0000256" key="1">
    <source>
        <dbReference type="ARBA" id="ARBA00009458"/>
    </source>
</evidence>
<dbReference type="Proteomes" id="UP000028761">
    <property type="component" value="Chromosome 9"/>
</dbReference>
<dbReference type="PROSITE" id="PS50062">
    <property type="entry name" value="BCL2_FAMILY"/>
    <property type="match status" value="1"/>
</dbReference>
<dbReference type="InterPro" id="IPR002475">
    <property type="entry name" value="Bcl2-like"/>
</dbReference>
<evidence type="ECO:0000256" key="2">
    <source>
        <dbReference type="ARBA" id="ARBA00022553"/>
    </source>
</evidence>
<dbReference type="PANTHER" id="PTHR14965">
    <property type="entry name" value="SI:CH73-248E21.1"/>
    <property type="match status" value="1"/>
</dbReference>
<protein>
    <submittedName>
        <fullName evidence="4">BCL2 like 14</fullName>
    </submittedName>
</protein>
<evidence type="ECO:0000256" key="3">
    <source>
        <dbReference type="ARBA" id="ARBA00022703"/>
    </source>
</evidence>
<organism evidence="4 5">
    <name type="scientific">Papio anubis</name>
    <name type="common">Olive baboon</name>
    <dbReference type="NCBI Taxonomy" id="9555"/>
    <lineage>
        <taxon>Eukaryota</taxon>
        <taxon>Metazoa</taxon>
        <taxon>Chordata</taxon>
        <taxon>Craniata</taxon>
        <taxon>Vertebrata</taxon>
        <taxon>Euteleostomi</taxon>
        <taxon>Mammalia</taxon>
        <taxon>Eutheria</taxon>
        <taxon>Euarchontoglires</taxon>
        <taxon>Primates</taxon>
        <taxon>Haplorrhini</taxon>
        <taxon>Catarrhini</taxon>
        <taxon>Cercopithecidae</taxon>
        <taxon>Cercopithecinae</taxon>
        <taxon>Papio</taxon>
    </lineage>
</organism>
<comment type="similarity">
    <text evidence="1">Belongs to the Bcl-2 family.</text>
</comment>
<dbReference type="InterPro" id="IPR036834">
    <property type="entry name" value="Bcl-2-like_sf"/>
</dbReference>
<sequence>MGSPCYPGRFQTPGHSPSSCLSFPKCWDCRPNMCSTSACDLEEIPLDDDDLNTIEFKILAYYARHHVFKSTPALFSPKLLRTRSLSQRGLGNWSANESWTQVSWPCRNSQSSEKAINLGKKKSSWKALFGVVEKEDSQSSPAKISAQGQRTLEYQGSHSQQWSRSLSSVEQCLEHEAVDPKVVSIANRVAEIVYSWPPPQETQAGGFKSKEIIVRQGGSSQLKDRLPIASSSKKDEEEQIIAKIVELLKYSGDQLERKLKKDKALMGHFQDGLSYSVFKTITDQVLMGVDTRGESEVKAQGFKAALAIDVMAKLTAVDNHPMNRVLGFGTKYLKENFSPWIQQHGGWEKILGISHEEVD</sequence>
<dbReference type="ExpressionAtlas" id="A0A2I3MQW6">
    <property type="expression patterns" value="baseline"/>
</dbReference>
<dbReference type="STRING" id="9555.ENSPANP00000038060"/>
<dbReference type="Ensembl" id="ENSPANT00000036541.2">
    <property type="protein sequence ID" value="ENSPANP00000038060.1"/>
    <property type="gene ID" value="ENSPANG00000023811.3"/>
</dbReference>
<reference evidence="4 5" key="1">
    <citation type="submission" date="2012-03" db="EMBL/GenBank/DDBJ databases">
        <title>Whole Genome Assembly of Papio anubis.</title>
        <authorList>
            <person name="Liu Y.L."/>
            <person name="Abraham K.A."/>
            <person name="Akbar H.A."/>
            <person name="Ali S.A."/>
            <person name="Anosike U.A."/>
            <person name="Aqrawi P.A."/>
            <person name="Arias F.A."/>
            <person name="Attaway T.A."/>
            <person name="Awwad R.A."/>
            <person name="Babu C.B."/>
            <person name="Bandaranaike D.B."/>
            <person name="Battles P.B."/>
            <person name="Bell A.B."/>
            <person name="Beltran B.B."/>
            <person name="Berhane-Mersha D.B."/>
            <person name="Bess C.B."/>
            <person name="Bickham C.B."/>
            <person name="Bolden T.B."/>
            <person name="Carter K.C."/>
            <person name="Chau D.C."/>
            <person name="Chavez A.C."/>
            <person name="Clerc-Blankenburg K.C."/>
            <person name="Coyle M.C."/>
            <person name="Dao M.D."/>
            <person name="Davila M.L.D."/>
            <person name="Davy-Carroll L.D."/>
            <person name="Denson S.D."/>
            <person name="Dinh H.D."/>
            <person name="Fernandez S.F."/>
            <person name="Fernando P.F."/>
            <person name="Forbes L.F."/>
            <person name="Francis C.F."/>
            <person name="Francisco L.F."/>
            <person name="Fu Q.F."/>
            <person name="Garcia-Iii R.G."/>
            <person name="Garrett T.G."/>
            <person name="Gross S.G."/>
            <person name="Gubbala S.G."/>
            <person name="Hirani K.H."/>
            <person name="Hogues M.H."/>
            <person name="Hollins B.H."/>
            <person name="Jackson L.J."/>
            <person name="Javaid M.J."/>
            <person name="Jhangiani S.J."/>
            <person name="Johnson A.J."/>
            <person name="Johnson B.J."/>
            <person name="Jones J.J."/>
            <person name="Joshi V.J."/>
            <person name="Kalu J.K."/>
            <person name="Khan N.K."/>
            <person name="Korchina V.K."/>
            <person name="Kovar C.K."/>
            <person name="Lago L.L."/>
            <person name="Lara F.L."/>
            <person name="Le T.-K.L."/>
            <person name="Lee S.L."/>
            <person name="Legall-Iii F.L."/>
            <person name="Lemon S.L."/>
            <person name="Liu J.L."/>
            <person name="Liu Y.-S.L."/>
            <person name="Liyanage D.L."/>
            <person name="Lopez J.L."/>
            <person name="Lorensuhewa L.L."/>
            <person name="Mata R.M."/>
            <person name="Mathew T.M."/>
            <person name="Mercado C.M."/>
            <person name="Mercado I.M."/>
            <person name="Morales K.M."/>
            <person name="Morgan M.M."/>
            <person name="Munidasa M.M."/>
            <person name="Ngo D.N."/>
            <person name="Nguyen L.N."/>
            <person name="Nguyen T.N."/>
            <person name="Nguyen N.N."/>
            <person name="Obregon M.O."/>
            <person name="Okwuonu G.O."/>
            <person name="Ongeri F.O."/>
            <person name="Onwere C.O."/>
            <person name="Osifeso I.O."/>
            <person name="Parra A.P."/>
            <person name="Patil S.P."/>
            <person name="Perez A.P."/>
            <person name="Perez Y.P."/>
            <person name="Pham C.P."/>
            <person name="Pu L.-L.P."/>
            <person name="Puazo M.P."/>
            <person name="Quiroz J.Q."/>
            <person name="Rouhana J.R."/>
            <person name="Ruiz M.R."/>
            <person name="Ruiz S.-J.R."/>
            <person name="Saada N.S."/>
            <person name="Santibanez J.S."/>
            <person name="Scheel M.S."/>
            <person name="Schneider B.S."/>
            <person name="Simmons D.S."/>
            <person name="Sisson I.S."/>
            <person name="Tang L.-Y.T."/>
            <person name="Thornton R.T."/>
            <person name="Tisius J.T."/>
            <person name="Toledanes G.T."/>
            <person name="Trejos Z.T."/>
            <person name="Usmani K.U."/>
            <person name="Varghese R.V."/>
            <person name="Vattathil S.V."/>
            <person name="Vee V.V."/>
            <person name="Walker D.W."/>
            <person name="Weissenberger G.W."/>
            <person name="White C.W."/>
            <person name="Williams A.W."/>
            <person name="Woodworth J.W."/>
            <person name="Wright R.W."/>
            <person name="Zhu Y.Z."/>
            <person name="Han Y.H."/>
            <person name="Newsham I.N."/>
            <person name="Nazareth L.N."/>
            <person name="Worley K.W."/>
            <person name="Muzny D.M."/>
            <person name="Rogers J.R."/>
            <person name="Gibbs R.G."/>
        </authorList>
    </citation>
    <scope>NUCLEOTIDE SEQUENCE [LARGE SCALE GENOMIC DNA]</scope>
</reference>
<evidence type="ECO:0000313" key="5">
    <source>
        <dbReference type="Proteomes" id="UP000028761"/>
    </source>
</evidence>
<accession>A0A2I3MQW6</accession>
<dbReference type="GO" id="GO:0006915">
    <property type="term" value="P:apoptotic process"/>
    <property type="evidence" value="ECO:0007669"/>
    <property type="project" value="UniProtKB-KW"/>
</dbReference>
<dbReference type="FunFam" id="1.10.437.10:FF:000019">
    <property type="entry name" value="Apoptosis facilitator Bcl-2-like protein 14"/>
    <property type="match status" value="1"/>
</dbReference>
<reference evidence="4" key="2">
    <citation type="submission" date="2025-08" db="UniProtKB">
        <authorList>
            <consortium name="Ensembl"/>
        </authorList>
    </citation>
    <scope>IDENTIFICATION</scope>
</reference>
<evidence type="ECO:0000313" key="4">
    <source>
        <dbReference type="Ensembl" id="ENSPANP00000038060.1"/>
    </source>
</evidence>
<dbReference type="AlphaFoldDB" id="A0A2I3MQW6"/>
<keyword evidence="5" id="KW-1185">Reference proteome</keyword>
<keyword evidence="3" id="KW-0053">Apoptosis</keyword>
<dbReference type="Bgee" id="ENSPANG00000023811">
    <property type="expression patterns" value="Expressed in pyloric antrum and 36 other cell types or tissues"/>
</dbReference>
<dbReference type="SUPFAM" id="SSF56854">
    <property type="entry name" value="Bcl-2 inhibitors of programmed cell death"/>
    <property type="match status" value="1"/>
</dbReference>
<proteinExistence type="inferred from homology"/>
<name>A0A2I3MQW6_PAPAN</name>
<reference evidence="4" key="3">
    <citation type="submission" date="2025-09" db="UniProtKB">
        <authorList>
            <consortium name="Ensembl"/>
        </authorList>
    </citation>
    <scope>IDENTIFICATION</scope>
</reference>
<dbReference type="PANTHER" id="PTHR14965:SF1">
    <property type="entry name" value="APOPTOSIS FACILITATOR BCL-2-LIKE PROTEIN 14"/>
    <property type="match status" value="1"/>
</dbReference>
<dbReference type="GO" id="GO:2001236">
    <property type="term" value="P:regulation of extrinsic apoptotic signaling pathway"/>
    <property type="evidence" value="ECO:0007669"/>
    <property type="project" value="TreeGrafter"/>
</dbReference>
<dbReference type="OMA" id="AMCTTSA"/>
<keyword evidence="2" id="KW-0597">Phosphoprotein</keyword>
<dbReference type="GO" id="GO:0005829">
    <property type="term" value="C:cytosol"/>
    <property type="evidence" value="ECO:0007669"/>
    <property type="project" value="Ensembl"/>
</dbReference>